<feature type="transmembrane region" description="Helical" evidence="1">
    <location>
        <begin position="107"/>
        <end position="129"/>
    </location>
</feature>
<keyword evidence="1" id="KW-0472">Membrane</keyword>
<evidence type="ECO:0008006" key="4">
    <source>
        <dbReference type="Google" id="ProtNLM"/>
    </source>
</evidence>
<dbReference type="AlphaFoldDB" id="A0A429G1H9"/>
<dbReference type="RefSeq" id="WP_125742525.1">
    <property type="nucleotide sequence ID" value="NZ_RCOR01000042.1"/>
</dbReference>
<reference evidence="2 3" key="1">
    <citation type="submission" date="2018-10" db="EMBL/GenBank/DDBJ databases">
        <title>Co-occurring genomic capacity for anaerobic methane metabolism and dissimilatory sulfite reduction discovered in the Korarchaeota.</title>
        <authorList>
            <person name="Mckay L.J."/>
            <person name="Dlakic M."/>
            <person name="Fields M.W."/>
            <person name="Delmont T.O."/>
            <person name="Eren A.M."/>
            <person name="Jay Z.J."/>
            <person name="Klingelsmith K.B."/>
            <person name="Rusch D.B."/>
            <person name="Inskeep W.P."/>
        </authorList>
    </citation>
    <scope>NUCLEOTIDE SEQUENCE [LARGE SCALE GENOMIC DNA]</scope>
    <source>
        <strain evidence="2 3">WS</strain>
    </source>
</reference>
<feature type="transmembrane region" description="Helical" evidence="1">
    <location>
        <begin position="181"/>
        <end position="198"/>
    </location>
</feature>
<keyword evidence="1" id="KW-1133">Transmembrane helix</keyword>
<evidence type="ECO:0000313" key="3">
    <source>
        <dbReference type="Proteomes" id="UP000278149"/>
    </source>
</evidence>
<protein>
    <recommendedName>
        <fullName evidence="4">ECF transporter S component</fullName>
    </recommendedName>
</protein>
<accession>A0A429G1H9</accession>
<feature type="transmembrane region" description="Helical" evidence="1">
    <location>
        <begin position="46"/>
        <end position="72"/>
    </location>
</feature>
<name>A0A429G1H9_9CREN</name>
<gene>
    <name evidence="2" type="ORF">D9Q81_07745</name>
</gene>
<organism evidence="2 3">
    <name type="scientific">Candidatus Korarchaeum cryptofilum</name>
    <dbReference type="NCBI Taxonomy" id="498846"/>
    <lineage>
        <taxon>Archaea</taxon>
        <taxon>Thermoproteota</taxon>
        <taxon>Candidatus Korarchaeia</taxon>
        <taxon>Candidatus Korarchaeales</taxon>
        <taxon>Candidatus Korarchaeaceae</taxon>
        <taxon>Candidatus Korarchaeum</taxon>
    </lineage>
</organism>
<feature type="transmembrane region" description="Helical" evidence="1">
    <location>
        <begin position="141"/>
        <end position="160"/>
    </location>
</feature>
<feature type="transmembrane region" description="Helical" evidence="1">
    <location>
        <begin position="218"/>
        <end position="240"/>
    </location>
</feature>
<keyword evidence="1" id="KW-0812">Transmembrane</keyword>
<proteinExistence type="predicted"/>
<sequence length="256" mass="28311">MSEFVSERRAPVSWIALYSALLGATSIVPIFPYVGGGGYWPLSLPLAAIAPFILGLPAATLSAFIGGLIGWVLSPAAYPLGIIDVILTGTMPAITVGLTMNANRMKYYIILMILYVSQAIIINLVPYYIPGPAGGFDAAPQPLYFSLFLPTWLPWIIVLLTPIGFRTLPRLIREAAGAKRFIAMYFTVLIGMFLWWMPWEYPYWYVYKYPVSLTIATVSVYLIWIPIFCVIITIIAIPIIEGLKRSGLPKVAGAIW</sequence>
<evidence type="ECO:0000256" key="1">
    <source>
        <dbReference type="SAM" id="Phobius"/>
    </source>
</evidence>
<comment type="caution">
    <text evidence="2">The sequence shown here is derived from an EMBL/GenBank/DDBJ whole genome shotgun (WGS) entry which is preliminary data.</text>
</comment>
<evidence type="ECO:0000313" key="2">
    <source>
        <dbReference type="EMBL" id="RSN67677.1"/>
    </source>
</evidence>
<dbReference type="Proteomes" id="UP000278149">
    <property type="component" value="Unassembled WGS sequence"/>
</dbReference>
<dbReference type="EMBL" id="RCOR01000042">
    <property type="protein sequence ID" value="RSN67677.1"/>
    <property type="molecule type" value="Genomic_DNA"/>
</dbReference>
<feature type="transmembrane region" description="Helical" evidence="1">
    <location>
        <begin position="12"/>
        <end position="34"/>
    </location>
</feature>
<feature type="transmembrane region" description="Helical" evidence="1">
    <location>
        <begin position="78"/>
        <end position="100"/>
    </location>
</feature>